<dbReference type="InterPro" id="IPR004242">
    <property type="entry name" value="Transposase_21"/>
</dbReference>
<dbReference type="OrthoDB" id="3248986at2759"/>
<dbReference type="HOGENOM" id="CLU_358296_0_0_1"/>
<dbReference type="AlphaFoldDB" id="A0A074RRP7"/>
<sequence length="782" mass="88539">MFSSNVQFLRQRILKQILSPGQENRNIEQQDRNSDLGNGRDELDDLFESIAGPFEPILDPEKLPGADQAAYYDLEELEDQLQFYISSPFNTSLIHFPNGTTTTSMHLPDLNAICELLPAAHPATQRLQHYIQGLQQLTLEIQSTECIHPILVAQKEMLGKATEIELEKLLESLQAVHSGQVSRTHHSDNIRFVDPGVGREACGFILVAFQAILTLAAELQGARAPSFMDQHIREIPSTLPIALARLNLPPRLQYYVSCPKCSTLYPQRIGVEVPTKCTSRNVDNQLCDRELFTNEYRGSKSRKRPEQRYSHQLFEDWLGELLLRPGTEKAIMSARPSLKEIMTDVWDAPYLSSFSTNGKDNFFEAPDDELRLCMLIFHDGFNPLGNSAGGKVRSVGSFYMICMNLPADIRYDTAYAYLTAVIPGPAEPSKEDLHHFVRPIADDMLEMYDPGIMIKTHDYPNGRRVRVVVPIGSMDIPAARGFAGFAGHSHTCFCHLCTAILSQIHHVNLDLFQLRSMDTHRAQVAAWASAPDGCSRDKYFKENGVRSSEWLRFEWWNAFAATVVGPMHWSKNILEKHLRRAMGWSWSLTTGIPGTPSLGRPITQLEYEWGVSTMQSCNASELEASHLPMHNDMGRTTLPQWFKLPPKNFARVSHGKLQAEEYKSLAFVPFVITLVRLWGISPVGPYRERLDNFLHLMLAVRILAFQSLVESDILAFEHHYQTYLSQLAELYPYESRIPVQHLGLHLPAFLRALGPSTRYSESTCEMFNGLLQDISTNFKFGE</sequence>
<evidence type="ECO:0000313" key="3">
    <source>
        <dbReference type="Proteomes" id="UP000027456"/>
    </source>
</evidence>
<dbReference type="Proteomes" id="UP000027456">
    <property type="component" value="Unassembled WGS sequence"/>
</dbReference>
<dbReference type="STRING" id="1423351.A0A074RRP7"/>
<dbReference type="EMBL" id="AZST01000599">
    <property type="protein sequence ID" value="KEP48005.1"/>
    <property type="molecule type" value="Genomic_DNA"/>
</dbReference>
<name>A0A074RRP7_9AGAM</name>
<keyword evidence="3" id="KW-1185">Reference proteome</keyword>
<dbReference type="Pfam" id="PF02992">
    <property type="entry name" value="Transposase_21"/>
    <property type="match status" value="1"/>
</dbReference>
<reference evidence="2 3" key="1">
    <citation type="submission" date="2013-12" db="EMBL/GenBank/DDBJ databases">
        <authorList>
            <person name="Cubeta M."/>
            <person name="Pakala S."/>
            <person name="Fedorova N."/>
            <person name="Thomas E."/>
            <person name="Dean R."/>
            <person name="Jabaji S."/>
            <person name="Neate S."/>
            <person name="Toda T."/>
            <person name="Tavantzis S."/>
            <person name="Vilgalys R."/>
            <person name="Bharathan N."/>
            <person name="Pakala S."/>
            <person name="Losada L.S."/>
            <person name="Zafar N."/>
            <person name="Nierman W."/>
        </authorList>
    </citation>
    <scope>NUCLEOTIDE SEQUENCE [LARGE SCALE GENOMIC DNA]</scope>
    <source>
        <strain evidence="2 3">123E</strain>
    </source>
</reference>
<evidence type="ECO:0000313" key="2">
    <source>
        <dbReference type="EMBL" id="KEP48005.1"/>
    </source>
</evidence>
<feature type="region of interest" description="Disordered" evidence="1">
    <location>
        <begin position="20"/>
        <end position="42"/>
    </location>
</feature>
<protein>
    <submittedName>
        <fullName evidence="2">Transposase family Tnp2 protein</fullName>
    </submittedName>
</protein>
<organism evidence="2 3">
    <name type="scientific">Rhizoctonia solani 123E</name>
    <dbReference type="NCBI Taxonomy" id="1423351"/>
    <lineage>
        <taxon>Eukaryota</taxon>
        <taxon>Fungi</taxon>
        <taxon>Dikarya</taxon>
        <taxon>Basidiomycota</taxon>
        <taxon>Agaricomycotina</taxon>
        <taxon>Agaricomycetes</taxon>
        <taxon>Cantharellales</taxon>
        <taxon>Ceratobasidiaceae</taxon>
        <taxon>Rhizoctonia</taxon>
    </lineage>
</organism>
<comment type="caution">
    <text evidence="2">The sequence shown here is derived from an EMBL/GenBank/DDBJ whole genome shotgun (WGS) entry which is preliminary data.</text>
</comment>
<gene>
    <name evidence="2" type="ORF">V565_136840</name>
</gene>
<feature type="compositionally biased region" description="Basic and acidic residues" evidence="1">
    <location>
        <begin position="25"/>
        <end position="41"/>
    </location>
</feature>
<accession>A0A074RRP7</accession>
<proteinExistence type="predicted"/>
<evidence type="ECO:0000256" key="1">
    <source>
        <dbReference type="SAM" id="MobiDB-lite"/>
    </source>
</evidence>